<gene>
    <name evidence="1" type="ORF">CDL15_Pgr022223</name>
</gene>
<proteinExistence type="predicted"/>
<evidence type="ECO:0000313" key="1">
    <source>
        <dbReference type="EMBL" id="OWM73952.1"/>
    </source>
</evidence>
<accession>A0A218WPN3</accession>
<sequence length="126" mass="13988">MPTSNATFPPKILNRNTNFFVSTKHRPLALLNLCSSLAHLWGLSPEPFLPAVQLARSAATNDPSYDAGAIITACIENTWVSDGIYFLKMRDRGFERDERSIVVLLSACVEMGSLGLGRWPMRPLPR</sequence>
<protein>
    <recommendedName>
        <fullName evidence="3">Pentatricopeptide repeat-containing protein</fullName>
    </recommendedName>
</protein>
<evidence type="ECO:0000313" key="2">
    <source>
        <dbReference type="Proteomes" id="UP000197138"/>
    </source>
</evidence>
<organism evidence="1 2">
    <name type="scientific">Punica granatum</name>
    <name type="common">Pomegranate</name>
    <dbReference type="NCBI Taxonomy" id="22663"/>
    <lineage>
        <taxon>Eukaryota</taxon>
        <taxon>Viridiplantae</taxon>
        <taxon>Streptophyta</taxon>
        <taxon>Embryophyta</taxon>
        <taxon>Tracheophyta</taxon>
        <taxon>Spermatophyta</taxon>
        <taxon>Magnoliopsida</taxon>
        <taxon>eudicotyledons</taxon>
        <taxon>Gunneridae</taxon>
        <taxon>Pentapetalae</taxon>
        <taxon>rosids</taxon>
        <taxon>malvids</taxon>
        <taxon>Myrtales</taxon>
        <taxon>Lythraceae</taxon>
        <taxon>Punica</taxon>
    </lineage>
</organism>
<dbReference type="Proteomes" id="UP000197138">
    <property type="component" value="Unassembled WGS sequence"/>
</dbReference>
<reference evidence="2" key="1">
    <citation type="journal article" date="2017" name="Plant J.">
        <title>The pomegranate (Punica granatum L.) genome and the genomics of punicalagin biosynthesis.</title>
        <authorList>
            <person name="Qin G."/>
            <person name="Xu C."/>
            <person name="Ming R."/>
            <person name="Tang H."/>
            <person name="Guyot R."/>
            <person name="Kramer E.M."/>
            <person name="Hu Y."/>
            <person name="Yi X."/>
            <person name="Qi Y."/>
            <person name="Xu X."/>
            <person name="Gao Z."/>
            <person name="Pan H."/>
            <person name="Jian J."/>
            <person name="Tian Y."/>
            <person name="Yue Z."/>
            <person name="Xu Y."/>
        </authorList>
    </citation>
    <scope>NUCLEOTIDE SEQUENCE [LARGE SCALE GENOMIC DNA]</scope>
    <source>
        <strain evidence="2">cv. Dabenzi</strain>
    </source>
</reference>
<evidence type="ECO:0008006" key="3">
    <source>
        <dbReference type="Google" id="ProtNLM"/>
    </source>
</evidence>
<comment type="caution">
    <text evidence="1">The sequence shown here is derived from an EMBL/GenBank/DDBJ whole genome shotgun (WGS) entry which is preliminary data.</text>
</comment>
<dbReference type="EMBL" id="MTKT01003937">
    <property type="protein sequence ID" value="OWM73952.1"/>
    <property type="molecule type" value="Genomic_DNA"/>
</dbReference>
<name>A0A218WPN3_PUNGR</name>
<dbReference type="AlphaFoldDB" id="A0A218WPN3"/>